<sequence length="181" mass="18997">MSKWTIVLFFVACAALSWGNYVPLVHIAAQKLHSNLRAFLFVGVAYFLVAVLIPGFFIFVLDKDPTVRGVPNFNTGPIMWGILAGTAGALGALFVIFAVTTGGKGAAIYVAPLVFAGAPIVNTIATITLYHPAKTMPDLRFFLGLVLAAAGAAMVMIYKPVDKPAPMTPPAAEAPATDSTS</sequence>
<keyword evidence="1" id="KW-0812">Transmembrane</keyword>
<feature type="transmembrane region" description="Helical" evidence="1">
    <location>
        <begin position="6"/>
        <end position="26"/>
    </location>
</feature>
<dbReference type="AlphaFoldDB" id="A0A517RNC4"/>
<reference evidence="2 3" key="1">
    <citation type="submission" date="2019-02" db="EMBL/GenBank/DDBJ databases">
        <title>Deep-cultivation of Planctomycetes and their phenomic and genomic characterization uncovers novel biology.</title>
        <authorList>
            <person name="Wiegand S."/>
            <person name="Jogler M."/>
            <person name="Boedeker C."/>
            <person name="Pinto D."/>
            <person name="Vollmers J."/>
            <person name="Rivas-Marin E."/>
            <person name="Kohn T."/>
            <person name="Peeters S.H."/>
            <person name="Heuer A."/>
            <person name="Rast P."/>
            <person name="Oberbeckmann S."/>
            <person name="Bunk B."/>
            <person name="Jeske O."/>
            <person name="Meyerdierks A."/>
            <person name="Storesund J.E."/>
            <person name="Kallscheuer N."/>
            <person name="Luecker S."/>
            <person name="Lage O.M."/>
            <person name="Pohl T."/>
            <person name="Merkel B.J."/>
            <person name="Hornburger P."/>
            <person name="Mueller R.-W."/>
            <person name="Bruemmer F."/>
            <person name="Labrenz M."/>
            <person name="Spormann A.M."/>
            <person name="Op den Camp H."/>
            <person name="Overmann J."/>
            <person name="Amann R."/>
            <person name="Jetten M.S.M."/>
            <person name="Mascher T."/>
            <person name="Medema M.H."/>
            <person name="Devos D.P."/>
            <person name="Kaster A.-K."/>
            <person name="Ovreas L."/>
            <person name="Rohde M."/>
            <person name="Galperin M.Y."/>
            <person name="Jogler C."/>
        </authorList>
    </citation>
    <scope>NUCLEOTIDE SEQUENCE [LARGE SCALE GENOMIC DNA]</scope>
    <source>
        <strain evidence="2 3">Pan241w</strain>
    </source>
</reference>
<feature type="transmembrane region" description="Helical" evidence="1">
    <location>
        <begin position="78"/>
        <end position="99"/>
    </location>
</feature>
<keyword evidence="1" id="KW-1133">Transmembrane helix</keyword>
<accession>A0A517RNC4</accession>
<dbReference type="RefSeq" id="WP_145221720.1">
    <property type="nucleotide sequence ID" value="NZ_CP036269.1"/>
</dbReference>
<keyword evidence="3" id="KW-1185">Reference proteome</keyword>
<dbReference type="KEGG" id="gaz:Pan241w_54420"/>
<feature type="transmembrane region" description="Helical" evidence="1">
    <location>
        <begin position="38"/>
        <end position="58"/>
    </location>
</feature>
<evidence type="ECO:0000313" key="2">
    <source>
        <dbReference type="EMBL" id="QDT45322.1"/>
    </source>
</evidence>
<proteinExistence type="predicted"/>
<evidence type="ECO:0000313" key="3">
    <source>
        <dbReference type="Proteomes" id="UP000317171"/>
    </source>
</evidence>
<evidence type="ECO:0000256" key="1">
    <source>
        <dbReference type="SAM" id="Phobius"/>
    </source>
</evidence>
<dbReference type="Proteomes" id="UP000317171">
    <property type="component" value="Chromosome"/>
</dbReference>
<feature type="transmembrane region" description="Helical" evidence="1">
    <location>
        <begin position="139"/>
        <end position="158"/>
    </location>
</feature>
<evidence type="ECO:0008006" key="4">
    <source>
        <dbReference type="Google" id="ProtNLM"/>
    </source>
</evidence>
<keyword evidence="1" id="KW-0472">Membrane</keyword>
<gene>
    <name evidence="2" type="ORF">Pan241w_54420</name>
</gene>
<protein>
    <recommendedName>
        <fullName evidence="4">EamA-like transporter family protein</fullName>
    </recommendedName>
</protein>
<dbReference type="EMBL" id="CP036269">
    <property type="protein sequence ID" value="QDT45322.1"/>
    <property type="molecule type" value="Genomic_DNA"/>
</dbReference>
<organism evidence="2 3">
    <name type="scientific">Gimesia alba</name>
    <dbReference type="NCBI Taxonomy" id="2527973"/>
    <lineage>
        <taxon>Bacteria</taxon>
        <taxon>Pseudomonadati</taxon>
        <taxon>Planctomycetota</taxon>
        <taxon>Planctomycetia</taxon>
        <taxon>Planctomycetales</taxon>
        <taxon>Planctomycetaceae</taxon>
        <taxon>Gimesia</taxon>
    </lineage>
</organism>
<feature type="transmembrane region" description="Helical" evidence="1">
    <location>
        <begin position="106"/>
        <end position="127"/>
    </location>
</feature>
<name>A0A517RNC4_9PLAN</name>
<dbReference type="OrthoDB" id="257805at2"/>